<feature type="signal peptide" evidence="2">
    <location>
        <begin position="1"/>
        <end position="26"/>
    </location>
</feature>
<gene>
    <name evidence="3" type="ORF">GCM10010371_46500</name>
</gene>
<evidence type="ECO:0000313" key="3">
    <source>
        <dbReference type="EMBL" id="GGZ81627.1"/>
    </source>
</evidence>
<organism evidence="3 4">
    <name type="scientific">Streptomyces subrutilus</name>
    <dbReference type="NCBI Taxonomy" id="36818"/>
    <lineage>
        <taxon>Bacteria</taxon>
        <taxon>Bacillati</taxon>
        <taxon>Actinomycetota</taxon>
        <taxon>Actinomycetes</taxon>
        <taxon>Kitasatosporales</taxon>
        <taxon>Streptomycetaceae</taxon>
        <taxon>Streptomyces</taxon>
    </lineage>
</organism>
<feature type="compositionally biased region" description="Pro residues" evidence="1">
    <location>
        <begin position="31"/>
        <end position="43"/>
    </location>
</feature>
<evidence type="ECO:0008006" key="5">
    <source>
        <dbReference type="Google" id="ProtNLM"/>
    </source>
</evidence>
<reference evidence="3" key="1">
    <citation type="journal article" date="2014" name="Int. J. Syst. Evol. Microbiol.">
        <title>Complete genome sequence of Corynebacterium casei LMG S-19264T (=DSM 44701T), isolated from a smear-ripened cheese.</title>
        <authorList>
            <consortium name="US DOE Joint Genome Institute (JGI-PGF)"/>
            <person name="Walter F."/>
            <person name="Albersmeier A."/>
            <person name="Kalinowski J."/>
            <person name="Ruckert C."/>
        </authorList>
    </citation>
    <scope>NUCLEOTIDE SEQUENCE</scope>
    <source>
        <strain evidence="3">JCM 4834</strain>
    </source>
</reference>
<dbReference type="PROSITE" id="PS51257">
    <property type="entry name" value="PROKAR_LIPOPROTEIN"/>
    <property type="match status" value="1"/>
</dbReference>
<comment type="caution">
    <text evidence="3">The sequence shown here is derived from an EMBL/GenBank/DDBJ whole genome shotgun (WGS) entry which is preliminary data.</text>
</comment>
<evidence type="ECO:0000313" key="4">
    <source>
        <dbReference type="Proteomes" id="UP000634660"/>
    </source>
</evidence>
<feature type="chain" id="PRO_5037426063" description="Lipoprotein" evidence="2">
    <location>
        <begin position="27"/>
        <end position="123"/>
    </location>
</feature>
<name>A0A918R0L0_9ACTN</name>
<dbReference type="OrthoDB" id="10018838at2"/>
<sequence length="123" mass="11895">MRTAVRTLLAAFVVAAALSGCSGSGSDPKPRPSPPRTATPGTPPAAGTGPRTGASASGQVEACVAVIAGQAAEDPGRLRTEPRPAGCEGLEDATYLQAYYDALKRVTGQGGAGASPGGGSTGG</sequence>
<evidence type="ECO:0000256" key="1">
    <source>
        <dbReference type="SAM" id="MobiDB-lite"/>
    </source>
</evidence>
<reference evidence="3" key="2">
    <citation type="submission" date="2020-09" db="EMBL/GenBank/DDBJ databases">
        <authorList>
            <person name="Sun Q."/>
            <person name="Ohkuma M."/>
        </authorList>
    </citation>
    <scope>NUCLEOTIDE SEQUENCE</scope>
    <source>
        <strain evidence="3">JCM 4834</strain>
    </source>
</reference>
<dbReference type="RefSeq" id="WP_150521504.1">
    <property type="nucleotide sequence ID" value="NZ_BMVX01000019.1"/>
</dbReference>
<dbReference type="Proteomes" id="UP000634660">
    <property type="component" value="Unassembled WGS sequence"/>
</dbReference>
<accession>A0A918R0L0</accession>
<feature type="region of interest" description="Disordered" evidence="1">
    <location>
        <begin position="19"/>
        <end position="57"/>
    </location>
</feature>
<feature type="compositionally biased region" description="Low complexity" evidence="1">
    <location>
        <begin position="44"/>
        <end position="57"/>
    </location>
</feature>
<keyword evidence="2" id="KW-0732">Signal</keyword>
<dbReference type="AlphaFoldDB" id="A0A918R0L0"/>
<dbReference type="EMBL" id="BMVX01000019">
    <property type="protein sequence ID" value="GGZ81627.1"/>
    <property type="molecule type" value="Genomic_DNA"/>
</dbReference>
<evidence type="ECO:0000256" key="2">
    <source>
        <dbReference type="SAM" id="SignalP"/>
    </source>
</evidence>
<protein>
    <recommendedName>
        <fullName evidence="5">Lipoprotein</fullName>
    </recommendedName>
</protein>
<proteinExistence type="predicted"/>